<keyword evidence="1" id="KW-1133">Transmembrane helix</keyword>
<dbReference type="HOGENOM" id="CLU_117532_0_0_11"/>
<dbReference type="Proteomes" id="UP000028492">
    <property type="component" value="Chromosome"/>
</dbReference>
<dbReference type="EMBL" id="CP008953">
    <property type="protein sequence ID" value="AIG78037.1"/>
    <property type="molecule type" value="Genomic_DNA"/>
</dbReference>
<evidence type="ECO:0000256" key="1">
    <source>
        <dbReference type="SAM" id="Phobius"/>
    </source>
</evidence>
<feature type="transmembrane region" description="Helical" evidence="1">
    <location>
        <begin position="66"/>
        <end position="85"/>
    </location>
</feature>
<reference evidence="2 3" key="1">
    <citation type="journal article" date="2014" name="J. Biotechnol.">
        <title>Complete genome sequence of the actinobacterium Amycolatopsis japonica MG417-CF17(T) (=DSM 44213T) producing (S,S)-N,N'-ethylenediaminedisuccinic acid.</title>
        <authorList>
            <person name="Stegmann E."/>
            <person name="Albersmeier A."/>
            <person name="Spohn M."/>
            <person name="Gert H."/>
            <person name="Weber T."/>
            <person name="Wohlleben W."/>
            <person name="Kalinowski J."/>
            <person name="Ruckert C."/>
        </authorList>
    </citation>
    <scope>NUCLEOTIDE SEQUENCE [LARGE SCALE GENOMIC DNA]</scope>
    <source>
        <strain evidence="3">MG417-CF17 (DSM 44213)</strain>
    </source>
</reference>
<keyword evidence="1" id="KW-0472">Membrane</keyword>
<keyword evidence="1" id="KW-0812">Transmembrane</keyword>
<feature type="transmembrane region" description="Helical" evidence="1">
    <location>
        <begin position="182"/>
        <end position="200"/>
    </location>
</feature>
<keyword evidence="3" id="KW-1185">Reference proteome</keyword>
<feature type="transmembrane region" description="Helical" evidence="1">
    <location>
        <begin position="34"/>
        <end position="54"/>
    </location>
</feature>
<gene>
    <name evidence="2" type="ORF">AJAP_25950</name>
</gene>
<dbReference type="eggNOG" id="ENOG5030A1Y">
    <property type="taxonomic scope" value="Bacteria"/>
</dbReference>
<organism evidence="2 3">
    <name type="scientific">Amycolatopsis japonica</name>
    <dbReference type="NCBI Taxonomy" id="208439"/>
    <lineage>
        <taxon>Bacteria</taxon>
        <taxon>Bacillati</taxon>
        <taxon>Actinomycetota</taxon>
        <taxon>Actinomycetes</taxon>
        <taxon>Pseudonocardiales</taxon>
        <taxon>Pseudonocardiaceae</taxon>
        <taxon>Amycolatopsis</taxon>
        <taxon>Amycolatopsis japonica group</taxon>
    </lineage>
</organism>
<feature type="transmembrane region" description="Helical" evidence="1">
    <location>
        <begin position="91"/>
        <end position="115"/>
    </location>
</feature>
<evidence type="ECO:0000313" key="2">
    <source>
        <dbReference type="EMBL" id="AIG78037.1"/>
    </source>
</evidence>
<evidence type="ECO:0000313" key="3">
    <source>
        <dbReference type="Proteomes" id="UP000028492"/>
    </source>
</evidence>
<accession>A0A075UV50</accession>
<sequence length="215" mass="23642">MTMISCRSPTRPRPLARQTRLVNEIWDFIERNPMAAVIAGGEIGFWVAILAGLVARYPLKLKRTGVALLLLTPVIDIVVLVATVIDLRNGATANFVHGLAAVYLGFSVVFGHSMIKWADVRFAHRFAGGPPPPPKPRGREQRRAEWRDWFKCVLACGLAAGVLLLLIVMAGGTAQADPLWGWLPRLGVVTAIWFATGPLWQEFSPKDRVGEGARR</sequence>
<dbReference type="AlphaFoldDB" id="A0A075UV50"/>
<proteinExistence type="predicted"/>
<feature type="transmembrane region" description="Helical" evidence="1">
    <location>
        <begin position="149"/>
        <end position="170"/>
    </location>
</feature>
<dbReference type="KEGG" id="aja:AJAP_25950"/>
<dbReference type="STRING" id="208439.AJAP_25950"/>
<name>A0A075UV50_9PSEU</name>
<protein>
    <submittedName>
        <fullName evidence="2">Conserved putative membrane protein</fullName>
    </submittedName>
</protein>